<feature type="domain" description="Putative amidase" evidence="1">
    <location>
        <begin position="195"/>
        <end position="335"/>
    </location>
</feature>
<dbReference type="EMBL" id="JBIQWL010000020">
    <property type="protein sequence ID" value="MFH8253255.1"/>
    <property type="molecule type" value="Genomic_DNA"/>
</dbReference>
<organism evidence="2 3">
    <name type="scientific">Microbacterium alkaliflavum</name>
    <dbReference type="NCBI Taxonomy" id="3248839"/>
    <lineage>
        <taxon>Bacteria</taxon>
        <taxon>Bacillati</taxon>
        <taxon>Actinomycetota</taxon>
        <taxon>Actinomycetes</taxon>
        <taxon>Micrococcales</taxon>
        <taxon>Microbacteriaceae</taxon>
        <taxon>Microbacterium</taxon>
    </lineage>
</organism>
<evidence type="ECO:0000259" key="1">
    <source>
        <dbReference type="Pfam" id="PF12671"/>
    </source>
</evidence>
<keyword evidence="3" id="KW-1185">Reference proteome</keyword>
<proteinExistence type="predicted"/>
<dbReference type="Proteomes" id="UP001610861">
    <property type="component" value="Unassembled WGS sequence"/>
</dbReference>
<name>A0ABW7QEC0_9MICO</name>
<comment type="caution">
    <text evidence="2">The sequence shown here is derived from an EMBL/GenBank/DDBJ whole genome shotgun (WGS) entry which is preliminary data.</text>
</comment>
<sequence>MTLSPRERAARRRMFRRRRAVVLLVLVLIVVTAAVVAPRIAASAAAADARATLADLAGVAGDALADSSTLVSSEASSALTVARDAAMTADPTDEEAAGATHAMAAAVTAFKKAAVSDAQNVLGTWSDAEKSVEDELSTRISTLRKATPEKLAAALAATATAADAVRASAQEYRDGIIAAAKGSSSQPTGGSVDAQLDYLLAHATDYNTAQWGDYNPAGGDCVNFASQGLLARGWVMDESWRSGGPWKASKAWRSTPDIDAYLAAQGFAYSTIDDLDRVRVGDIGVFNWGDTGPGLDHTMTVSRVEYSPDGPVISFASHNTDGQYRPMPATLTAQGSGSTVRIYSIP</sequence>
<evidence type="ECO:0000313" key="2">
    <source>
        <dbReference type="EMBL" id="MFH8253255.1"/>
    </source>
</evidence>
<protein>
    <submittedName>
        <fullName evidence="2">Amidase domain-containing protein</fullName>
    </submittedName>
</protein>
<dbReference type="InterPro" id="IPR024301">
    <property type="entry name" value="Amidase_6"/>
</dbReference>
<gene>
    <name evidence="2" type="ORF">ACH3VR_23010</name>
</gene>
<dbReference type="RefSeq" id="WP_397558680.1">
    <property type="nucleotide sequence ID" value="NZ_JBIQWL010000020.1"/>
</dbReference>
<evidence type="ECO:0000313" key="3">
    <source>
        <dbReference type="Proteomes" id="UP001610861"/>
    </source>
</evidence>
<dbReference type="Pfam" id="PF12671">
    <property type="entry name" value="Amidase_6"/>
    <property type="match status" value="1"/>
</dbReference>
<reference evidence="2 3" key="1">
    <citation type="submission" date="2024-09" db="EMBL/GenBank/DDBJ databases">
        <authorList>
            <person name="Pan X."/>
        </authorList>
    </citation>
    <scope>NUCLEOTIDE SEQUENCE [LARGE SCALE GENOMIC DNA]</scope>
    <source>
        <strain evidence="2 3">B2969</strain>
    </source>
</reference>
<accession>A0ABW7QEC0</accession>